<evidence type="ECO:0000313" key="2">
    <source>
        <dbReference type="Proteomes" id="UP001153678"/>
    </source>
</evidence>
<accession>A0A9W4SZV6</accession>
<keyword evidence="2" id="KW-1185">Reference proteome</keyword>
<comment type="caution">
    <text evidence="1">The sequence shown here is derived from an EMBL/GenBank/DDBJ whole genome shotgun (WGS) entry which is preliminary data.</text>
</comment>
<evidence type="ECO:0000313" key="1">
    <source>
        <dbReference type="EMBL" id="CAI2186929.1"/>
    </source>
</evidence>
<dbReference type="AlphaFoldDB" id="A0A9W4SZV6"/>
<dbReference type="EMBL" id="CAMKVN010004371">
    <property type="protein sequence ID" value="CAI2186929.1"/>
    <property type="molecule type" value="Genomic_DNA"/>
</dbReference>
<protein>
    <submittedName>
        <fullName evidence="1">13997_t:CDS:1</fullName>
    </submittedName>
</protein>
<organism evidence="1 2">
    <name type="scientific">Funneliformis geosporum</name>
    <dbReference type="NCBI Taxonomy" id="1117311"/>
    <lineage>
        <taxon>Eukaryota</taxon>
        <taxon>Fungi</taxon>
        <taxon>Fungi incertae sedis</taxon>
        <taxon>Mucoromycota</taxon>
        <taxon>Glomeromycotina</taxon>
        <taxon>Glomeromycetes</taxon>
        <taxon>Glomerales</taxon>
        <taxon>Glomeraceae</taxon>
        <taxon>Funneliformis</taxon>
    </lineage>
</organism>
<name>A0A9W4SZV6_9GLOM</name>
<dbReference type="Proteomes" id="UP001153678">
    <property type="component" value="Unassembled WGS sequence"/>
</dbReference>
<proteinExistence type="predicted"/>
<gene>
    <name evidence="1" type="ORF">FWILDA_LOCUS12822</name>
</gene>
<sequence length="71" mass="8347">YPQQALIKQVKAQKEEIAELKKDPHAALNPSEKRLEEILHKIVEVEYRSILSLLKSIMKFMKFLKNKTIVE</sequence>
<feature type="non-terminal residue" evidence="1">
    <location>
        <position position="1"/>
    </location>
</feature>
<reference evidence="1" key="1">
    <citation type="submission" date="2022-08" db="EMBL/GenBank/DDBJ databases">
        <authorList>
            <person name="Kallberg Y."/>
            <person name="Tangrot J."/>
            <person name="Rosling A."/>
        </authorList>
    </citation>
    <scope>NUCLEOTIDE SEQUENCE</scope>
    <source>
        <strain evidence="1">Wild A</strain>
    </source>
</reference>